<reference evidence="2 3" key="1">
    <citation type="submission" date="2020-07" db="EMBL/GenBank/DDBJ databases">
        <title>Sequencing the genomes of 1000 actinobacteria strains.</title>
        <authorList>
            <person name="Klenk H.-P."/>
        </authorList>
    </citation>
    <scope>NUCLEOTIDE SEQUENCE [LARGE SCALE GENOMIC DNA]</scope>
    <source>
        <strain evidence="2 3">DSM 22083</strain>
    </source>
</reference>
<organism evidence="2 3">
    <name type="scientific">Microlunatus parietis</name>
    <dbReference type="NCBI Taxonomy" id="682979"/>
    <lineage>
        <taxon>Bacteria</taxon>
        <taxon>Bacillati</taxon>
        <taxon>Actinomycetota</taxon>
        <taxon>Actinomycetes</taxon>
        <taxon>Propionibacteriales</taxon>
        <taxon>Propionibacteriaceae</taxon>
        <taxon>Microlunatus</taxon>
    </lineage>
</organism>
<feature type="region of interest" description="Disordered" evidence="1">
    <location>
        <begin position="32"/>
        <end position="101"/>
    </location>
</feature>
<sequence length="101" mass="11179">MSLNSDYFITAVVTQRVAELTAEAERDRLAREALAGRPNWLQRHFAKRRRRNPAGFQPTPEPAPQPEPAQQPEPAPQQEPVETGPKASARELVGTGRVNGI</sequence>
<protein>
    <submittedName>
        <fullName evidence="2">Uncharacterized protein</fullName>
    </submittedName>
</protein>
<name>A0A7Y9I8Z5_9ACTN</name>
<dbReference type="RefSeq" id="WP_179753000.1">
    <property type="nucleotide sequence ID" value="NZ_JACCBU010000001.1"/>
</dbReference>
<proteinExistence type="predicted"/>
<comment type="caution">
    <text evidence="2">The sequence shown here is derived from an EMBL/GenBank/DDBJ whole genome shotgun (WGS) entry which is preliminary data.</text>
</comment>
<gene>
    <name evidence="2" type="ORF">BKA15_003624</name>
</gene>
<dbReference type="EMBL" id="JACCBU010000001">
    <property type="protein sequence ID" value="NYE72295.1"/>
    <property type="molecule type" value="Genomic_DNA"/>
</dbReference>
<dbReference type="AlphaFoldDB" id="A0A7Y9I8Z5"/>
<feature type="compositionally biased region" description="Pro residues" evidence="1">
    <location>
        <begin position="59"/>
        <end position="77"/>
    </location>
</feature>
<evidence type="ECO:0000256" key="1">
    <source>
        <dbReference type="SAM" id="MobiDB-lite"/>
    </source>
</evidence>
<evidence type="ECO:0000313" key="3">
    <source>
        <dbReference type="Proteomes" id="UP000569914"/>
    </source>
</evidence>
<accession>A0A7Y9I8Z5</accession>
<evidence type="ECO:0000313" key="2">
    <source>
        <dbReference type="EMBL" id="NYE72295.1"/>
    </source>
</evidence>
<dbReference type="Proteomes" id="UP000569914">
    <property type="component" value="Unassembled WGS sequence"/>
</dbReference>
<keyword evidence="3" id="KW-1185">Reference proteome</keyword>